<dbReference type="InterPro" id="IPR011545">
    <property type="entry name" value="DEAD/DEAH_box_helicase_dom"/>
</dbReference>
<dbReference type="SUPFAM" id="SSF52540">
    <property type="entry name" value="P-loop containing nucleoside triphosphate hydrolases"/>
    <property type="match status" value="1"/>
</dbReference>
<dbReference type="Pfam" id="PF00271">
    <property type="entry name" value="Helicase_C"/>
    <property type="match status" value="1"/>
</dbReference>
<dbReference type="InterPro" id="IPR014001">
    <property type="entry name" value="Helicase_ATP-bd"/>
</dbReference>
<dbReference type="GO" id="GO:0006281">
    <property type="term" value="P:DNA repair"/>
    <property type="evidence" value="ECO:0007669"/>
    <property type="project" value="UniProtKB-KW"/>
</dbReference>
<evidence type="ECO:0000256" key="4">
    <source>
        <dbReference type="ARBA" id="ARBA00022806"/>
    </source>
</evidence>
<dbReference type="Gene3D" id="3.40.50.300">
    <property type="entry name" value="P-loop containing nucleotide triphosphate hydrolases"/>
    <property type="match status" value="2"/>
</dbReference>
<dbReference type="RefSeq" id="WP_013898528.1">
    <property type="nucleotide sequence ID" value="NC_015676.1"/>
</dbReference>
<dbReference type="PANTHER" id="PTHR47962">
    <property type="entry name" value="ATP-DEPENDENT HELICASE LHR-RELATED-RELATED"/>
    <property type="match status" value="1"/>
</dbReference>
<reference evidence="12 13" key="1">
    <citation type="submission" date="2010-07" db="EMBL/GenBank/DDBJ databases">
        <title>The complete genome of Methanosalsum zhilinae DSM 4017.</title>
        <authorList>
            <consortium name="US DOE Joint Genome Institute (JGI-PGF)"/>
            <person name="Lucas S."/>
            <person name="Copeland A."/>
            <person name="Lapidus A."/>
            <person name="Glavina del Rio T."/>
            <person name="Dalin E."/>
            <person name="Tice H."/>
            <person name="Bruce D."/>
            <person name="Goodwin L."/>
            <person name="Pitluck S."/>
            <person name="Kyrpides N."/>
            <person name="Mavromatis K."/>
            <person name="Ovchinnikova G."/>
            <person name="Daligault H."/>
            <person name="Detter J.C."/>
            <person name="Han C."/>
            <person name="Tapia R."/>
            <person name="Larimer F."/>
            <person name="Land M."/>
            <person name="Hauser L."/>
            <person name="Markowitz V."/>
            <person name="Cheng J.-F."/>
            <person name="Hugenholtz P."/>
            <person name="Woyke T."/>
            <person name="Wu D."/>
            <person name="Spring S."/>
            <person name="Schueler E."/>
            <person name="Brambilla E."/>
            <person name="Klenk H.-P."/>
            <person name="Eisen J.A."/>
        </authorList>
    </citation>
    <scope>NUCLEOTIDE SEQUENCE [LARGE SCALE GENOMIC DNA]</scope>
    <source>
        <strain evidence="13">DSM 4017 / NBRC 107636 / OCM 62 / WeN5</strain>
    </source>
</reference>
<dbReference type="AlphaFoldDB" id="F7XMR6"/>
<dbReference type="InterPro" id="IPR052511">
    <property type="entry name" value="ATP-dep_Helicase"/>
</dbReference>
<dbReference type="GO" id="GO:0140097">
    <property type="term" value="F:catalytic activity, acting on DNA"/>
    <property type="evidence" value="ECO:0007669"/>
    <property type="project" value="UniProtKB-ARBA"/>
</dbReference>
<comment type="similarity">
    <text evidence="9">Belongs to the Lhr helicase family. Lhr-Core subfamily.</text>
</comment>
<organism evidence="12 13">
    <name type="scientific">Methanosalsum zhilinae (strain DSM 4017 / NBRC 107636 / OCM 62 / WeN5)</name>
    <name type="common">Methanohalophilus zhilinae</name>
    <dbReference type="NCBI Taxonomy" id="679901"/>
    <lineage>
        <taxon>Archaea</taxon>
        <taxon>Methanobacteriati</taxon>
        <taxon>Methanobacteriota</taxon>
        <taxon>Stenosarchaea group</taxon>
        <taxon>Methanomicrobia</taxon>
        <taxon>Methanosarcinales</taxon>
        <taxon>Methanosarcinaceae</taxon>
        <taxon>Methanosalsum</taxon>
    </lineage>
</organism>
<evidence type="ECO:0000256" key="1">
    <source>
        <dbReference type="ARBA" id="ARBA00022741"/>
    </source>
</evidence>
<evidence type="ECO:0000256" key="9">
    <source>
        <dbReference type="ARBA" id="ARBA00093467"/>
    </source>
</evidence>
<dbReference type="HOGENOM" id="CLU_002025_0_0_2"/>
<dbReference type="SMART" id="SM00487">
    <property type="entry name" value="DEXDc"/>
    <property type="match status" value="1"/>
</dbReference>
<dbReference type="STRING" id="679901.Mzhil_1237"/>
<dbReference type="Pfam" id="PF00270">
    <property type="entry name" value="DEAD"/>
    <property type="match status" value="1"/>
</dbReference>
<proteinExistence type="inferred from homology"/>
<dbReference type="SMART" id="SM00490">
    <property type="entry name" value="HELICc"/>
    <property type="match status" value="1"/>
</dbReference>
<keyword evidence="3" id="KW-0378">Hydrolase</keyword>
<keyword evidence="6" id="KW-0238">DNA-binding</keyword>
<dbReference type="Proteomes" id="UP000006622">
    <property type="component" value="Chromosome"/>
</dbReference>
<dbReference type="PROSITE" id="PS51192">
    <property type="entry name" value="HELICASE_ATP_BIND_1"/>
    <property type="match status" value="1"/>
</dbReference>
<dbReference type="PROSITE" id="PS51194">
    <property type="entry name" value="HELICASE_CTER"/>
    <property type="match status" value="1"/>
</dbReference>
<dbReference type="OrthoDB" id="33870at2157"/>
<dbReference type="InterPro" id="IPR017170">
    <property type="entry name" value="Lhr-like"/>
</dbReference>
<name>F7XMR6_METZD</name>
<feature type="domain" description="Helicase C-terminal" evidence="11">
    <location>
        <begin position="259"/>
        <end position="407"/>
    </location>
</feature>
<dbReference type="Pfam" id="PF08494">
    <property type="entry name" value="DEAD_assoc"/>
    <property type="match status" value="1"/>
</dbReference>
<dbReference type="KEGG" id="mzh:Mzhil_1237"/>
<keyword evidence="7" id="KW-0234">DNA repair</keyword>
<dbReference type="GO" id="GO:0003677">
    <property type="term" value="F:DNA binding"/>
    <property type="evidence" value="ECO:0007669"/>
    <property type="project" value="UniProtKB-KW"/>
</dbReference>
<dbReference type="CDD" id="cd17922">
    <property type="entry name" value="DEXHc_LHR-like"/>
    <property type="match status" value="1"/>
</dbReference>
<dbReference type="InterPro" id="IPR002464">
    <property type="entry name" value="DNA/RNA_helicase_DEAH_CS"/>
</dbReference>
<dbReference type="PIRSF" id="PIRSF037307">
    <property type="entry name" value="Lhr-like_helic_prd"/>
    <property type="match status" value="1"/>
</dbReference>
<dbReference type="InterPro" id="IPR027417">
    <property type="entry name" value="P-loop_NTPase"/>
</dbReference>
<accession>F7XMR6</accession>
<keyword evidence="8" id="KW-0413">Isomerase</keyword>
<protein>
    <submittedName>
        <fullName evidence="12">DEAD/H associated domain protein</fullName>
    </submittedName>
</protein>
<sequence>MKDKSNPFELLVPEIQESLNKQGFKRPTKPQEKAIPVILEGKHTLLIAPTGSGKTESAILPIFNSILLNRRSEQNTEKVEKGISALYITPLRALNRDMLSRIQWWSQQLSITVAVRHGDTSQYERQKQSRNPPDMLITTPETLQAMFTGSRLRKNLETVSHVVIDEIHELASSKRGSQLTVALERLVEIAGEFKRIGLSATVGNPEEVGRFMAGSNRNAVVVEVAMLKELEFNIITPVRTDTDTKISRKTGYDPDFVSHLQAIHNIVENSSSTLIFVNTRQSAEALASGFKAIEAPIGVHHGSLSFDARLEAEETFKNGKLKGLICTSSMELGIDIGSIDHVIQYGSPRQVSRLLQRVGRAGHKIHETSRGTILALDFDDIIESMAIAKSATCGNVENISYHINSFDVIANQIAGMVLDFGETDIDRIYSIIKRAYPFSDLKKEDLTQIINQISEYRLIWYENEHQKIGRRKKSRLYYYDNLSMIPDEKRYEVFDIVSGKTVGSLDEAFIVNFASPGAVFITRGDLWRIIELETERERIKVEPVKGGGEIPSWTGEEIPVTFEIAQEVGKIRAKIARMIHQDYSDEEIIHRLKDEYPAEKSAIKIVVELIREHVVKQLDLPDDKTITIEPTGSNEITINTCLGHNTNQTLARVLTSLLSARSGSTIAQEIDPYRIKLTFQKNISADQIKGLLMEIKPQHLRPLIEITLKNTSLMKWKMVHVARKFGALSKDVEYERLSMKKLMEVYKDTSMYNEVVREIFHDTLDIKHTHRILSDISKGYIKIVICPQSPISKAGFSMRKELIAPEKADHSILAALKERIMNDRVILFCVNCTKWVSRRKVKNVDEIPTCPICDSRSIAALKPWEEDEISLVRKKHKNLSKDDSKRIRRVHRNANIVLSQGKKAVIALASRGIGPDTASRVIEKMRVDEDEFYRDILIAERNYAKTKQFWD</sequence>
<evidence type="ECO:0000256" key="6">
    <source>
        <dbReference type="ARBA" id="ARBA00023125"/>
    </source>
</evidence>
<dbReference type="Pfam" id="PF19306">
    <property type="entry name" value="WHD_Lhr"/>
    <property type="match status" value="1"/>
</dbReference>
<dbReference type="GO" id="GO:0004386">
    <property type="term" value="F:helicase activity"/>
    <property type="evidence" value="ECO:0007669"/>
    <property type="project" value="UniProtKB-KW"/>
</dbReference>
<evidence type="ECO:0000256" key="5">
    <source>
        <dbReference type="ARBA" id="ARBA00022840"/>
    </source>
</evidence>
<evidence type="ECO:0000313" key="13">
    <source>
        <dbReference type="Proteomes" id="UP000006622"/>
    </source>
</evidence>
<dbReference type="GO" id="GO:0016887">
    <property type="term" value="F:ATP hydrolysis activity"/>
    <property type="evidence" value="ECO:0007669"/>
    <property type="project" value="TreeGrafter"/>
</dbReference>
<dbReference type="InterPro" id="IPR001650">
    <property type="entry name" value="Helicase_C-like"/>
</dbReference>
<dbReference type="EMBL" id="CP002101">
    <property type="protein sequence ID" value="AEH61091.1"/>
    <property type="molecule type" value="Genomic_DNA"/>
</dbReference>
<keyword evidence="4" id="KW-0347">Helicase</keyword>
<dbReference type="InterPro" id="IPR045628">
    <property type="entry name" value="Lhr_WH_dom"/>
</dbReference>
<evidence type="ECO:0000256" key="3">
    <source>
        <dbReference type="ARBA" id="ARBA00022801"/>
    </source>
</evidence>
<dbReference type="InterPro" id="IPR013701">
    <property type="entry name" value="Lhr-like_DEAD/DEAH_assoc"/>
</dbReference>
<keyword evidence="2" id="KW-0227">DNA damage</keyword>
<dbReference type="PROSITE" id="PS00690">
    <property type="entry name" value="DEAH_ATP_HELICASE"/>
    <property type="match status" value="1"/>
</dbReference>
<gene>
    <name evidence="12" type="ordered locus">Mzhil_1237</name>
</gene>
<dbReference type="GO" id="GO:0005524">
    <property type="term" value="F:ATP binding"/>
    <property type="evidence" value="ECO:0007669"/>
    <property type="project" value="UniProtKB-KW"/>
</dbReference>
<dbReference type="GeneID" id="10822872"/>
<evidence type="ECO:0000256" key="8">
    <source>
        <dbReference type="ARBA" id="ARBA00023235"/>
    </source>
</evidence>
<evidence type="ECO:0000256" key="2">
    <source>
        <dbReference type="ARBA" id="ARBA00022763"/>
    </source>
</evidence>
<keyword evidence="13" id="KW-1185">Reference proteome</keyword>
<evidence type="ECO:0000256" key="7">
    <source>
        <dbReference type="ARBA" id="ARBA00023204"/>
    </source>
</evidence>
<evidence type="ECO:0000259" key="10">
    <source>
        <dbReference type="PROSITE" id="PS51192"/>
    </source>
</evidence>
<feature type="domain" description="Helicase ATP-binding" evidence="10">
    <location>
        <begin position="35"/>
        <end position="220"/>
    </location>
</feature>
<keyword evidence="1" id="KW-0547">Nucleotide-binding</keyword>
<evidence type="ECO:0000259" key="11">
    <source>
        <dbReference type="PROSITE" id="PS51194"/>
    </source>
</evidence>
<evidence type="ECO:0000313" key="12">
    <source>
        <dbReference type="EMBL" id="AEH61091.1"/>
    </source>
</evidence>
<keyword evidence="5" id="KW-0067">ATP-binding</keyword>
<dbReference type="PANTHER" id="PTHR47962:SF5">
    <property type="entry name" value="ATP-DEPENDENT HELICASE LHR-RELATED"/>
    <property type="match status" value="1"/>
</dbReference>